<keyword evidence="2" id="KW-1185">Reference proteome</keyword>
<evidence type="ECO:0000313" key="1">
    <source>
        <dbReference type="EMBL" id="GAA3785286.1"/>
    </source>
</evidence>
<protein>
    <submittedName>
        <fullName evidence="1">Uncharacterized protein</fullName>
    </submittedName>
</protein>
<dbReference type="Proteomes" id="UP001501456">
    <property type="component" value="Unassembled WGS sequence"/>
</dbReference>
<sequence>MKTQVKNSSKTQTANELINQAAQMPKQLLEKHKIQLPQTTSTQPVTSKNVTKQPQLKQARTSGYYETGMALNITHGIQVVDYLITYDTNYNPSNPAIAVASLEAMNTKGQDLLDSARAKMQEKKNTTQARQDVYRNLKTLATRILNELKASGAPLATIDKAKHYVLKIRGQRIIKINPNSTAKHISASQTSFTEQIQHLTDLINVLSTCTQYQPNIPELQLTALTNKRDAMKATNNAVSTAQAVWSTSRLERNKFFNEPVTGYVDTFLAVKRAVKAIFGASSPQYQQISGLTFTRIKS</sequence>
<proteinExistence type="predicted"/>
<evidence type="ECO:0000313" key="2">
    <source>
        <dbReference type="Proteomes" id="UP001501456"/>
    </source>
</evidence>
<gene>
    <name evidence="1" type="ORF">GCM10022271_17210</name>
</gene>
<reference evidence="2" key="1">
    <citation type="journal article" date="2019" name="Int. J. Syst. Evol. Microbiol.">
        <title>The Global Catalogue of Microorganisms (GCM) 10K type strain sequencing project: providing services to taxonomists for standard genome sequencing and annotation.</title>
        <authorList>
            <consortium name="The Broad Institute Genomics Platform"/>
            <consortium name="The Broad Institute Genome Sequencing Center for Infectious Disease"/>
            <person name="Wu L."/>
            <person name="Ma J."/>
        </authorList>
    </citation>
    <scope>NUCLEOTIDE SEQUENCE [LARGE SCALE GENOMIC DNA]</scope>
    <source>
        <strain evidence="2">JCM 17525</strain>
    </source>
</reference>
<dbReference type="RefSeq" id="WP_344729456.1">
    <property type="nucleotide sequence ID" value="NZ_BAABBI010000002.1"/>
</dbReference>
<accession>A0ABP7H5D7</accession>
<dbReference type="EMBL" id="BAABBI010000002">
    <property type="protein sequence ID" value="GAA3785286.1"/>
    <property type="molecule type" value="Genomic_DNA"/>
</dbReference>
<comment type="caution">
    <text evidence="1">The sequence shown here is derived from an EMBL/GenBank/DDBJ whole genome shotgun (WGS) entry which is preliminary data.</text>
</comment>
<name>A0ABP7H5D7_9FLAO</name>
<organism evidence="1 2">
    <name type="scientific">Corallibacter vietnamensis</name>
    <dbReference type="NCBI Taxonomy" id="904130"/>
    <lineage>
        <taxon>Bacteria</taxon>
        <taxon>Pseudomonadati</taxon>
        <taxon>Bacteroidota</taxon>
        <taxon>Flavobacteriia</taxon>
        <taxon>Flavobacteriales</taxon>
        <taxon>Flavobacteriaceae</taxon>
        <taxon>Corallibacter</taxon>
    </lineage>
</organism>